<dbReference type="InterPro" id="IPR042070">
    <property type="entry name" value="PucR_C-HTH_sf"/>
</dbReference>
<evidence type="ECO:0000259" key="4">
    <source>
        <dbReference type="Pfam" id="PF17853"/>
    </source>
</evidence>
<evidence type="ECO:0000256" key="1">
    <source>
        <dbReference type="ARBA" id="ARBA00006754"/>
    </source>
</evidence>
<dbReference type="InterPro" id="IPR051448">
    <property type="entry name" value="CdaR-like_regulators"/>
</dbReference>
<reference evidence="5 6" key="1">
    <citation type="submission" date="2020-04" db="EMBL/GenBank/DDBJ databases">
        <authorList>
            <person name="Liu S."/>
        </authorList>
    </citation>
    <scope>NUCLEOTIDE SEQUENCE [LARGE SCALE GENOMIC DNA]</scope>
    <source>
        <strain evidence="5 6">CGMCC 1.15091</strain>
    </source>
</reference>
<sequence>MLTVVAVLRLPVVLAGLPEVLAGQQMLQNPVRWVHVAELSSLAGLLGGGELVLSTGLAFGDRPDEARRYLAELEAMGAAGVVVGLAGDGTREQARAALAEAAAGAGLPVVLLSRQIRFVEVTEVVHRLIVAAQLEEVERARHVHEVFTMLSLEGAGAEEIVSQAAGLIGAPGVLEDVAHLGVAFDAAHLPAAELLGDWEARSRLVHFREETARSGAEGWLQTPVGLRSQRWGRLVVPAALEGGPGREAAASMVLERAGQALSTNRMAERDQRELGHQARAGLLHELRRPRSLGEAEALARAAALGLRPAPLYLPVVLRLDRAGQEPIELQRRERALLELVHRVLASSRNSALSASLQSGAVALLLAVPAQQLEDPVLERVCGQLADEAGPGGLRWTVGVGRAHRTLLAVAAGLDEAAHVAETASTLKAGSRRYYRSTDVRLRGLLALLRQDPRVQAFVEAELAGVLGSDGAWLQLLEQYLESGGNKTELARSGFLSRPTLYARLGELERRLGVRLEDPESRTSLHVAVLLHRLTREKIGQ</sequence>
<dbReference type="Pfam" id="PF17853">
    <property type="entry name" value="GGDEF_2"/>
    <property type="match status" value="1"/>
</dbReference>
<dbReference type="EMBL" id="JAAZSR010000014">
    <property type="protein sequence ID" value="NKX49384.1"/>
    <property type="molecule type" value="Genomic_DNA"/>
</dbReference>
<dbReference type="InterPro" id="IPR012914">
    <property type="entry name" value="PucR_dom"/>
</dbReference>
<dbReference type="Proteomes" id="UP000523795">
    <property type="component" value="Unassembled WGS sequence"/>
</dbReference>
<evidence type="ECO:0000313" key="5">
    <source>
        <dbReference type="EMBL" id="NKX49384.1"/>
    </source>
</evidence>
<evidence type="ECO:0000259" key="3">
    <source>
        <dbReference type="Pfam" id="PF13556"/>
    </source>
</evidence>
<dbReference type="PANTHER" id="PTHR33744:SF1">
    <property type="entry name" value="DNA-BINDING TRANSCRIPTIONAL ACTIVATOR ADER"/>
    <property type="match status" value="1"/>
</dbReference>
<dbReference type="PANTHER" id="PTHR33744">
    <property type="entry name" value="CARBOHYDRATE DIACID REGULATOR"/>
    <property type="match status" value="1"/>
</dbReference>
<dbReference type="InterPro" id="IPR041522">
    <property type="entry name" value="CdaR_GGDEF"/>
</dbReference>
<comment type="caution">
    <text evidence="5">The sequence shown here is derived from an EMBL/GenBank/DDBJ whole genome shotgun (WGS) entry which is preliminary data.</text>
</comment>
<comment type="similarity">
    <text evidence="1">Belongs to the CdaR family.</text>
</comment>
<accession>A0ABX1JLW9</accession>
<dbReference type="Pfam" id="PF07905">
    <property type="entry name" value="PucR"/>
    <property type="match status" value="1"/>
</dbReference>
<dbReference type="Gene3D" id="1.10.10.2840">
    <property type="entry name" value="PucR C-terminal helix-turn-helix domain"/>
    <property type="match status" value="1"/>
</dbReference>
<proteinExistence type="inferred from homology"/>
<keyword evidence="6" id="KW-1185">Reference proteome</keyword>
<dbReference type="Pfam" id="PF13556">
    <property type="entry name" value="HTH_30"/>
    <property type="match status" value="1"/>
</dbReference>
<gene>
    <name evidence="5" type="ORF">HER39_02060</name>
</gene>
<name>A0ABX1JLW9_9MICC</name>
<organism evidence="5 6">
    <name type="scientific">Arthrobacter deserti</name>
    <dbReference type="NCBI Taxonomy" id="1742687"/>
    <lineage>
        <taxon>Bacteria</taxon>
        <taxon>Bacillati</taxon>
        <taxon>Actinomycetota</taxon>
        <taxon>Actinomycetes</taxon>
        <taxon>Micrococcales</taxon>
        <taxon>Micrococcaceae</taxon>
        <taxon>Arthrobacter</taxon>
    </lineage>
</organism>
<feature type="domain" description="PucR C-terminal helix-turn-helix" evidence="3">
    <location>
        <begin position="473"/>
        <end position="529"/>
    </location>
</feature>
<feature type="domain" description="Purine catabolism PurC-like" evidence="2">
    <location>
        <begin position="7"/>
        <end position="129"/>
    </location>
</feature>
<protein>
    <submittedName>
        <fullName evidence="5">PucR family transcriptional regulator</fullName>
    </submittedName>
</protein>
<dbReference type="InterPro" id="IPR025736">
    <property type="entry name" value="PucR_C-HTH_dom"/>
</dbReference>
<evidence type="ECO:0000313" key="6">
    <source>
        <dbReference type="Proteomes" id="UP000523795"/>
    </source>
</evidence>
<evidence type="ECO:0000259" key="2">
    <source>
        <dbReference type="Pfam" id="PF07905"/>
    </source>
</evidence>
<feature type="domain" description="CdaR GGDEF-like" evidence="4">
    <location>
        <begin position="294"/>
        <end position="421"/>
    </location>
</feature>